<evidence type="ECO:0000256" key="1">
    <source>
        <dbReference type="ARBA" id="ARBA00038310"/>
    </source>
</evidence>
<dbReference type="EMBL" id="CAKLPY010000002">
    <property type="protein sequence ID" value="CAH0996219.1"/>
    <property type="molecule type" value="Genomic_DNA"/>
</dbReference>
<dbReference type="PANTHER" id="PTHR43569">
    <property type="entry name" value="AMIDOHYDROLASE"/>
    <property type="match status" value="1"/>
</dbReference>
<evidence type="ECO:0000259" key="2">
    <source>
        <dbReference type="Pfam" id="PF04909"/>
    </source>
</evidence>
<dbReference type="Pfam" id="PF04909">
    <property type="entry name" value="Amidohydro_2"/>
    <property type="match status" value="1"/>
</dbReference>
<comment type="caution">
    <text evidence="3">The sequence shown here is derived from an EMBL/GenBank/DDBJ whole genome shotgun (WGS) entry which is preliminary data.</text>
</comment>
<keyword evidence="4" id="KW-1185">Reference proteome</keyword>
<reference evidence="3" key="1">
    <citation type="submission" date="2021-12" db="EMBL/GenBank/DDBJ databases">
        <authorList>
            <person name="Rodrigo-Torres L."/>
            <person name="Arahal R. D."/>
            <person name="Lucena T."/>
        </authorList>
    </citation>
    <scope>NUCLEOTIDE SEQUENCE</scope>
    <source>
        <strain evidence="3">CECT 8858</strain>
    </source>
</reference>
<protein>
    <recommendedName>
        <fullName evidence="2">Amidohydrolase-related domain-containing protein</fullName>
    </recommendedName>
</protein>
<accession>A0ABN8ET82</accession>
<proteinExistence type="inferred from homology"/>
<dbReference type="Gene3D" id="3.20.20.140">
    <property type="entry name" value="Metal-dependent hydrolases"/>
    <property type="match status" value="1"/>
</dbReference>
<gene>
    <name evidence="3" type="ORF">EMA8858_02350</name>
</gene>
<dbReference type="Proteomes" id="UP000837932">
    <property type="component" value="Unassembled WGS sequence"/>
</dbReference>
<dbReference type="SUPFAM" id="SSF51556">
    <property type="entry name" value="Metallo-dependent hydrolases"/>
    <property type="match status" value="1"/>
</dbReference>
<sequence>MIFYKMKIDSHQHFWKYNPERDTWITDEMSVIQKNFYPENLITVLQKNGIDGCVSVQADQSLEETQFLIDFAEKNDFIKAVVGWIDLQAEDIEEQLAVWKSKKKLAGFRHVLQAEPDIDYMLRPQFLRGIKALLKNDFTYDILIFPKHLSVAQKFVSPFPDQAFVLDHIAKPYIKAGLIDDWKKDIEDLAKFENVQCKISGIITEADWGKWTYQHIKPYLDVVFESFGTDRVMFGSDWPVCLVAGEYAQVKAIVETYTKDFSTSEKSKVFGINAAKFYNFSL</sequence>
<dbReference type="InterPro" id="IPR006680">
    <property type="entry name" value="Amidohydro-rel"/>
</dbReference>
<evidence type="ECO:0000313" key="3">
    <source>
        <dbReference type="EMBL" id="CAH0996219.1"/>
    </source>
</evidence>
<organism evidence="3 4">
    <name type="scientific">Emticicia aquatica</name>
    <dbReference type="NCBI Taxonomy" id="1681835"/>
    <lineage>
        <taxon>Bacteria</taxon>
        <taxon>Pseudomonadati</taxon>
        <taxon>Bacteroidota</taxon>
        <taxon>Cytophagia</taxon>
        <taxon>Cytophagales</taxon>
        <taxon>Leadbetterellaceae</taxon>
        <taxon>Emticicia</taxon>
    </lineage>
</organism>
<dbReference type="InterPro" id="IPR032466">
    <property type="entry name" value="Metal_Hydrolase"/>
</dbReference>
<comment type="similarity">
    <text evidence="1">Belongs to the metallo-dependent hydrolases superfamily.</text>
</comment>
<dbReference type="InterPro" id="IPR052350">
    <property type="entry name" value="Metallo-dep_Lactonases"/>
</dbReference>
<dbReference type="PANTHER" id="PTHR43569:SF2">
    <property type="entry name" value="AMIDOHYDROLASE-RELATED DOMAIN-CONTAINING PROTEIN"/>
    <property type="match status" value="1"/>
</dbReference>
<evidence type="ECO:0000313" key="4">
    <source>
        <dbReference type="Proteomes" id="UP000837932"/>
    </source>
</evidence>
<name>A0ABN8ET82_9BACT</name>
<feature type="domain" description="Amidohydrolase-related" evidence="2">
    <location>
        <begin position="8"/>
        <end position="280"/>
    </location>
</feature>